<reference evidence="1 2" key="1">
    <citation type="submission" date="2017-05" db="EMBL/GenBank/DDBJ databases">
        <title>Genomic insights into alkan degradation activity of Oleiphilus messinensis.</title>
        <authorList>
            <person name="Kozyavkin S.A."/>
            <person name="Slesarev A.I."/>
            <person name="Golyshin P.N."/>
            <person name="Korzhenkov A."/>
            <person name="Golyshina O.N."/>
            <person name="Toshchakov S.V."/>
        </authorList>
    </citation>
    <scope>NUCLEOTIDE SEQUENCE [LARGE SCALE GENOMIC DNA]</scope>
    <source>
        <strain evidence="1 2">ME102</strain>
    </source>
</reference>
<dbReference type="Proteomes" id="UP000196027">
    <property type="component" value="Chromosome"/>
</dbReference>
<dbReference type="Gene3D" id="1.10.10.1150">
    <property type="entry name" value="Coenzyme PQQ synthesis protein D (PqqD)"/>
    <property type="match status" value="1"/>
</dbReference>
<organism evidence="1 2">
    <name type="scientific">Oleiphilus messinensis</name>
    <dbReference type="NCBI Taxonomy" id="141451"/>
    <lineage>
        <taxon>Bacteria</taxon>
        <taxon>Pseudomonadati</taxon>
        <taxon>Pseudomonadota</taxon>
        <taxon>Gammaproteobacteria</taxon>
        <taxon>Oceanospirillales</taxon>
        <taxon>Oleiphilaceae</taxon>
        <taxon>Oleiphilus</taxon>
    </lineage>
</organism>
<dbReference type="KEGG" id="ome:OLMES_0272"/>
<evidence type="ECO:0000313" key="2">
    <source>
        <dbReference type="Proteomes" id="UP000196027"/>
    </source>
</evidence>
<dbReference type="AlphaFoldDB" id="A0A1Y0I1N2"/>
<evidence type="ECO:0000313" key="1">
    <source>
        <dbReference type="EMBL" id="ARU54378.1"/>
    </source>
</evidence>
<dbReference type="RefSeq" id="WP_087459588.1">
    <property type="nucleotide sequence ID" value="NZ_CP021425.1"/>
</dbReference>
<dbReference type="InterPro" id="IPR008792">
    <property type="entry name" value="PQQD"/>
</dbReference>
<dbReference type="InterPro" id="IPR041881">
    <property type="entry name" value="PqqD_sf"/>
</dbReference>
<dbReference type="Pfam" id="PF05402">
    <property type="entry name" value="PqqD"/>
    <property type="match status" value="1"/>
</dbReference>
<gene>
    <name evidence="1" type="ORF">OLMES_0272</name>
</gene>
<name>A0A1Y0I1N2_9GAMM</name>
<proteinExistence type="predicted"/>
<dbReference type="OrthoDB" id="9800554at2"/>
<sequence>MTSPSNQEISTVQLSTKISQSKSLVGCEMDGELVLMGIDSGNYYGFNAVLTRIWSLIAMPVTVAELSNQLLDIFEVDEELCRSQLLKVLDKMNNEGLIQVY</sequence>
<protein>
    <submittedName>
        <fullName evidence="1">Thymidylate synthase-like protein</fullName>
    </submittedName>
</protein>
<dbReference type="EMBL" id="CP021425">
    <property type="protein sequence ID" value="ARU54378.1"/>
    <property type="molecule type" value="Genomic_DNA"/>
</dbReference>
<keyword evidence="2" id="KW-1185">Reference proteome</keyword>
<accession>A0A1Y0I1N2</accession>